<dbReference type="Proteomes" id="UP000218824">
    <property type="component" value="Chromosome"/>
</dbReference>
<organism evidence="3 4">
    <name type="scientific">Lysobacter enzymogenes</name>
    <dbReference type="NCBI Taxonomy" id="69"/>
    <lineage>
        <taxon>Bacteria</taxon>
        <taxon>Pseudomonadati</taxon>
        <taxon>Pseudomonadota</taxon>
        <taxon>Gammaproteobacteria</taxon>
        <taxon>Lysobacterales</taxon>
        <taxon>Lysobacteraceae</taxon>
        <taxon>Lysobacter</taxon>
    </lineage>
</organism>
<evidence type="ECO:0000313" key="3">
    <source>
        <dbReference type="EMBL" id="BAV99257.1"/>
    </source>
</evidence>
<proteinExistence type="predicted"/>
<dbReference type="EMBL" id="AP014940">
    <property type="protein sequence ID" value="BAV99257.1"/>
    <property type="molecule type" value="Genomic_DNA"/>
</dbReference>
<dbReference type="RefSeq" id="WP_096379649.1">
    <property type="nucleotide sequence ID" value="NZ_AP014940.1"/>
</dbReference>
<name>A0AAU9ANI9_LYSEN</name>
<protein>
    <recommendedName>
        <fullName evidence="5">Polysaccharide lyase</fullName>
    </recommendedName>
</protein>
<gene>
    <name evidence="3" type="ORF">LEN_3770</name>
</gene>
<sequence length="267" mass="29342">MPSFRCARVRLVAGACALTFAAATAAQTTTLDIGYETGTDDSGYPGLVATEAVAADAAYLALDQPRSGRYALAHKVTWRDPAYTSFGAPRSEATASGIRGPGNTRPGQYAAGQHRRYTFSILLKDWEPWVATTAAPVDILWQFKHFGGGPDMFVGVRRNQMILRYGNKQATLVDDVRPYNNRWIDFRFEVLWARDASGRFSADVRLDGQSDYVRKIEEPAFATFNPAYSSPGGTIQWGLYRPDAAAVPYAAATRVVYHDDITVTELP</sequence>
<evidence type="ECO:0000256" key="1">
    <source>
        <dbReference type="SAM" id="MobiDB-lite"/>
    </source>
</evidence>
<dbReference type="AlphaFoldDB" id="A0AAU9ANI9"/>
<dbReference type="GeneID" id="83065576"/>
<dbReference type="InterPro" id="IPR025975">
    <property type="entry name" value="Polysacc_lyase"/>
</dbReference>
<dbReference type="Gene3D" id="2.60.120.200">
    <property type="match status" value="1"/>
</dbReference>
<accession>A0AAU9ANI9</accession>
<feature type="region of interest" description="Disordered" evidence="1">
    <location>
        <begin position="90"/>
        <end position="109"/>
    </location>
</feature>
<dbReference type="KEGG" id="lem:LEN_3770"/>
<evidence type="ECO:0000313" key="4">
    <source>
        <dbReference type="Proteomes" id="UP000218824"/>
    </source>
</evidence>
<evidence type="ECO:0008006" key="5">
    <source>
        <dbReference type="Google" id="ProtNLM"/>
    </source>
</evidence>
<dbReference type="Pfam" id="PF14099">
    <property type="entry name" value="Polysacc_lyase"/>
    <property type="match status" value="1"/>
</dbReference>
<reference evidence="3 4" key="1">
    <citation type="journal article" date="2017" name="DNA Res.">
        <title>Complete genome sequence and expression profile of the commercial lytic enzyme producer Lysobacter enzymogenes M497-1.</title>
        <authorList>
            <person name="Takami H."/>
            <person name="Toyoda A."/>
            <person name="Uchiyama I."/>
            <person name="Itoh T."/>
            <person name="Takaki Y."/>
            <person name="Arai W."/>
            <person name="Nishi S."/>
            <person name="Kawai M."/>
            <person name="Shinya K."/>
            <person name="Ikeda H."/>
        </authorList>
    </citation>
    <scope>NUCLEOTIDE SEQUENCE [LARGE SCALE GENOMIC DNA]</scope>
    <source>
        <strain evidence="3 4">M497-1</strain>
    </source>
</reference>
<keyword evidence="2" id="KW-0732">Signal</keyword>
<feature type="signal peptide" evidence="2">
    <location>
        <begin position="1"/>
        <end position="25"/>
    </location>
</feature>
<evidence type="ECO:0000256" key="2">
    <source>
        <dbReference type="SAM" id="SignalP"/>
    </source>
</evidence>
<feature type="chain" id="PRO_5043459781" description="Polysaccharide lyase" evidence="2">
    <location>
        <begin position="26"/>
        <end position="267"/>
    </location>
</feature>